<proteinExistence type="inferred from homology"/>
<evidence type="ECO:0000256" key="6">
    <source>
        <dbReference type="ARBA" id="ARBA00023136"/>
    </source>
</evidence>
<comment type="caution">
    <text evidence="13">The sequence shown here is derived from an EMBL/GenBank/DDBJ whole genome shotgun (WGS) entry which is preliminary data.</text>
</comment>
<keyword evidence="6 8" id="KW-0472">Membrane</keyword>
<feature type="domain" description="TonB-dependent receptor-like beta-barrel" evidence="11">
    <location>
        <begin position="368"/>
        <end position="936"/>
    </location>
</feature>
<dbReference type="RefSeq" id="WP_131030080.1">
    <property type="nucleotide sequence ID" value="NZ_SIXF01000008.1"/>
</dbReference>
<evidence type="ECO:0000256" key="4">
    <source>
        <dbReference type="ARBA" id="ARBA00022692"/>
    </source>
</evidence>
<comment type="similarity">
    <text evidence="8 9">Belongs to the TonB-dependent receptor family.</text>
</comment>
<dbReference type="Pfam" id="PF13715">
    <property type="entry name" value="CarbopepD_reg_2"/>
    <property type="match status" value="1"/>
</dbReference>
<evidence type="ECO:0000256" key="7">
    <source>
        <dbReference type="ARBA" id="ARBA00023237"/>
    </source>
</evidence>
<evidence type="ECO:0000256" key="9">
    <source>
        <dbReference type="RuleBase" id="RU003357"/>
    </source>
</evidence>
<keyword evidence="5 9" id="KW-0798">TonB box</keyword>
<dbReference type="InterPro" id="IPR008969">
    <property type="entry name" value="CarboxyPept-like_regulatory"/>
</dbReference>
<dbReference type="InterPro" id="IPR023996">
    <property type="entry name" value="TonB-dep_OMP_SusC/RagA"/>
</dbReference>
<keyword evidence="10" id="KW-0732">Signal</keyword>
<keyword evidence="4 8" id="KW-0812">Transmembrane</keyword>
<dbReference type="NCBIfam" id="TIGR04057">
    <property type="entry name" value="SusC_RagA_signa"/>
    <property type="match status" value="1"/>
</dbReference>
<evidence type="ECO:0000256" key="8">
    <source>
        <dbReference type="PROSITE-ProRule" id="PRU01360"/>
    </source>
</evidence>
<evidence type="ECO:0000313" key="13">
    <source>
        <dbReference type="EMBL" id="TBO42483.1"/>
    </source>
</evidence>
<gene>
    <name evidence="13" type="ORF">EYS08_11035</name>
</gene>
<dbReference type="NCBIfam" id="TIGR04056">
    <property type="entry name" value="OMP_RagA_SusC"/>
    <property type="match status" value="1"/>
</dbReference>
<dbReference type="Gene3D" id="2.170.130.10">
    <property type="entry name" value="TonB-dependent receptor, plug domain"/>
    <property type="match status" value="1"/>
</dbReference>
<evidence type="ECO:0000313" key="14">
    <source>
        <dbReference type="Proteomes" id="UP000291819"/>
    </source>
</evidence>
<dbReference type="EMBL" id="SIXF01000008">
    <property type="protein sequence ID" value="TBO42483.1"/>
    <property type="molecule type" value="Genomic_DNA"/>
</dbReference>
<dbReference type="PROSITE" id="PS52016">
    <property type="entry name" value="TONB_DEPENDENT_REC_3"/>
    <property type="match status" value="1"/>
</dbReference>
<evidence type="ECO:0000256" key="10">
    <source>
        <dbReference type="SAM" id="SignalP"/>
    </source>
</evidence>
<dbReference type="AlphaFoldDB" id="A0A4Q9HDG9"/>
<dbReference type="Pfam" id="PF07715">
    <property type="entry name" value="Plug"/>
    <property type="match status" value="1"/>
</dbReference>
<name>A0A4Q9HDG9_9SPHI</name>
<evidence type="ECO:0000256" key="2">
    <source>
        <dbReference type="ARBA" id="ARBA00022448"/>
    </source>
</evidence>
<keyword evidence="7 8" id="KW-0998">Cell outer membrane</keyword>
<dbReference type="SUPFAM" id="SSF56935">
    <property type="entry name" value="Porins"/>
    <property type="match status" value="1"/>
</dbReference>
<feature type="chain" id="PRO_5020967506" evidence="10">
    <location>
        <begin position="20"/>
        <end position="974"/>
    </location>
</feature>
<keyword evidence="14" id="KW-1185">Reference proteome</keyword>
<dbReference type="InterPro" id="IPR023997">
    <property type="entry name" value="TonB-dep_OMP_SusC/RagA_CS"/>
</dbReference>
<dbReference type="Gene3D" id="2.40.170.20">
    <property type="entry name" value="TonB-dependent receptor, beta-barrel domain"/>
    <property type="match status" value="1"/>
</dbReference>
<accession>A0A4Q9HDG9</accession>
<organism evidence="13 14">
    <name type="scientific">Pedobacter kyonggii</name>
    <dbReference type="NCBI Taxonomy" id="1926871"/>
    <lineage>
        <taxon>Bacteria</taxon>
        <taxon>Pseudomonadati</taxon>
        <taxon>Bacteroidota</taxon>
        <taxon>Sphingobacteriia</taxon>
        <taxon>Sphingobacteriales</taxon>
        <taxon>Sphingobacteriaceae</taxon>
        <taxon>Pedobacter</taxon>
    </lineage>
</organism>
<evidence type="ECO:0000259" key="12">
    <source>
        <dbReference type="Pfam" id="PF07715"/>
    </source>
</evidence>
<comment type="subcellular location">
    <subcellularLocation>
        <location evidence="1 8">Cell outer membrane</location>
        <topology evidence="1 8">Multi-pass membrane protein</topology>
    </subcellularLocation>
</comment>
<dbReference type="Gene3D" id="2.60.40.1120">
    <property type="entry name" value="Carboxypeptidase-like, regulatory domain"/>
    <property type="match status" value="1"/>
</dbReference>
<dbReference type="Pfam" id="PF00593">
    <property type="entry name" value="TonB_dep_Rec_b-barrel"/>
    <property type="match status" value="1"/>
</dbReference>
<feature type="signal peptide" evidence="10">
    <location>
        <begin position="1"/>
        <end position="19"/>
    </location>
</feature>
<dbReference type="GO" id="GO:0009279">
    <property type="term" value="C:cell outer membrane"/>
    <property type="evidence" value="ECO:0007669"/>
    <property type="project" value="UniProtKB-SubCell"/>
</dbReference>
<keyword evidence="13" id="KW-0675">Receptor</keyword>
<dbReference type="InterPro" id="IPR037066">
    <property type="entry name" value="Plug_dom_sf"/>
</dbReference>
<evidence type="ECO:0000259" key="11">
    <source>
        <dbReference type="Pfam" id="PF00593"/>
    </source>
</evidence>
<feature type="domain" description="TonB-dependent receptor plug" evidence="12">
    <location>
        <begin position="112"/>
        <end position="215"/>
    </location>
</feature>
<dbReference type="OrthoDB" id="9768177at2"/>
<dbReference type="InterPro" id="IPR036942">
    <property type="entry name" value="Beta-barrel_TonB_sf"/>
</dbReference>
<keyword evidence="2 8" id="KW-0813">Transport</keyword>
<reference evidence="13 14" key="1">
    <citation type="submission" date="2019-02" db="EMBL/GenBank/DDBJ databases">
        <title>Pedobacter kyonggii whole genome sequence analysis.</title>
        <authorList>
            <person name="Dahal R.H."/>
        </authorList>
    </citation>
    <scope>NUCLEOTIDE SEQUENCE [LARGE SCALE GENOMIC DNA]</scope>
    <source>
        <strain evidence="13 14">K-4-11-1</strain>
    </source>
</reference>
<dbReference type="InterPro" id="IPR039426">
    <property type="entry name" value="TonB-dep_rcpt-like"/>
</dbReference>
<dbReference type="Proteomes" id="UP000291819">
    <property type="component" value="Unassembled WGS sequence"/>
</dbReference>
<keyword evidence="3 8" id="KW-1134">Transmembrane beta strand</keyword>
<evidence type="ECO:0000256" key="1">
    <source>
        <dbReference type="ARBA" id="ARBA00004571"/>
    </source>
</evidence>
<sequence length="974" mass="106437">MKRFLLMISLIACIFAVKAQNRTISGTVTDSKKLPLPGITVTVLGTKTAVQTDANGKYAISADNESTLEFKALGFTTQTVKVGTNTSVNVSLVDQSTELDAVTVVGYTTKKKSEISSAVTTVSGSQLNDVTSVNLGNLLQGKAPGVVASSASGDPTAGSNVVVRGVGSINAGTGPLIVVDGNIGGTYNPADVDNITILRDAAATGLYGSRAANGVIIVTTKKGKAGETRFSLNSTIGIAKATTGNFKLMDAQQLYDYQKSFFTTPPAASVLNTNTDWWNEAFRTAMVNNHTLTASGGSEKTQFYISGNYFKEEGTLINNDKTQYSLRANLTSQLTKKLKLTALLSGIVINDNYNPESAVYQAYLNMPYDPAYKTDGIPTDPRSIPSWKGRDRSNFLQSLQYNYSKARSYATTGDINLDYDLLKNLTLSSYNRATIANGRSNNYYDRRSQSGATNLGTVSLGNTFSTTLLSSNRIKYNVNLGNHSLSVLGVAEIEGYKYDESGITAKGLPAGMDALNTATDITNKPTGRYDQYQNIKYLAQADYSYQGKYYLVASIVNEYSSRFGKNNPAATFYQTGASWILSNEDFLKSNTTLTFLKLRASFGTTGNQRFTTNDSPDGFYQSLGLYNLNAGASYNGQTGAFPTQIANPDLTWEKSRAYNLGLDFGLFKRIDITIDAYDKRNSDLLFAVPLPSTVGYGSIRRNIGSVRNRGLELTINSKNIQQKDFNWETSFNISFNRNKVMELNQGLLVVNTGTQPIGLGHDMDEWYMQKWAGVNPADGKPLWEKLDDPSGVTSTYNQATRQYTGKSSAPKFSGGLTNTLAYKNFTLSAFLNFVYGNWVYNDSRFYFDNDGVYESYNQQVLPKGSVRWTTPGQTDATHPQAKFGGNLQSHQSSTRFLEDGSYLRLRNVTVGYNLPTNWLKKASINAARLYVSGDNLFTATKFSGVDPEVDLTGGVSSFRYPTSRRFVFGVNLTF</sequence>
<dbReference type="InterPro" id="IPR012910">
    <property type="entry name" value="Plug_dom"/>
</dbReference>
<evidence type="ECO:0000256" key="5">
    <source>
        <dbReference type="ARBA" id="ARBA00023077"/>
    </source>
</evidence>
<dbReference type="SUPFAM" id="SSF49464">
    <property type="entry name" value="Carboxypeptidase regulatory domain-like"/>
    <property type="match status" value="1"/>
</dbReference>
<evidence type="ECO:0000256" key="3">
    <source>
        <dbReference type="ARBA" id="ARBA00022452"/>
    </source>
</evidence>
<protein>
    <submittedName>
        <fullName evidence="13">TonB-dependent receptor</fullName>
    </submittedName>
</protein>
<dbReference type="InterPro" id="IPR000531">
    <property type="entry name" value="Beta-barrel_TonB"/>
</dbReference>